<reference evidence="1" key="1">
    <citation type="submission" date="2022-08" db="EMBL/GenBank/DDBJ databases">
        <title>Genome Sequence of Fusarium decemcellulare.</title>
        <authorList>
            <person name="Buettner E."/>
        </authorList>
    </citation>
    <scope>NUCLEOTIDE SEQUENCE</scope>
    <source>
        <strain evidence="1">Babe19</strain>
    </source>
</reference>
<dbReference type="Proteomes" id="UP001148629">
    <property type="component" value="Unassembled WGS sequence"/>
</dbReference>
<evidence type="ECO:0000313" key="2">
    <source>
        <dbReference type="Proteomes" id="UP001148629"/>
    </source>
</evidence>
<gene>
    <name evidence="1" type="ORF">NM208_g3469</name>
</gene>
<comment type="caution">
    <text evidence="1">The sequence shown here is derived from an EMBL/GenBank/DDBJ whole genome shotgun (WGS) entry which is preliminary data.</text>
</comment>
<dbReference type="EMBL" id="JANRMS010000235">
    <property type="protein sequence ID" value="KAJ3543636.1"/>
    <property type="molecule type" value="Genomic_DNA"/>
</dbReference>
<proteinExistence type="predicted"/>
<name>A0ACC1SPE6_9HYPO</name>
<accession>A0ACC1SPE6</accession>
<sequence>MSDLLRVNPVDAPNSHATINGPRALGVVTGDTAISAFTELVPSGEESKGVAVRSWGESLDLTRIEHALASESPPSQPVSPTSTPPFHRYPNPGYLGLSSHSTLFNHVLSSAEPAAVSCHDPVQERIPTAMADLLGDRVVVDRATHALRRLRRVDISKITPLVRFWLEKGVNLPLAEPFVAPCLEAVEQWRQVLGPGPDRSHTQSAETVLALLANTLKPIVMRRQMNPRDYLFQMTRRNLRWESLGILFTAAARAAYDIPLFAPLYTSNEQRRRLIKELTFIGDCCLETCLVLDCLNDLQLILQYENMIVHSQVDGDQSKSFPQGQKYSGNTKSPRGYHSWRRIGDVASSLFALGYHEKIQEDTSDIPLFIVELRKACFARIYAADKSLAVFLGRPPRIVKDYCHFKLPKNLPGIWDDDQILTSGTHPLSPVDGGASSQIMHQREHINYVADTRCSALFASFKEEVLQLFRQRNVLNQAESFCQLRERVAQQWHDLPGHFHLTSSLRDCNQGPFERDFLAGTRLDYLHILFLLGLAAQNTISEPDGSLLTVATKMLSIIVEVIILRDCLVNSGSCLVWKVAQYGLPAAGIVSLALLNPVNSSTISHIRPKMIQDLSVLVAEITTGAWIQAGEPNFALFSRATQTIQSLLDSLLSAKSQPLELTHGISHDAIEGWEPCVNSQYWDFEMDFWANLAEHPTLLN</sequence>
<protein>
    <submittedName>
        <fullName evidence="1">Uncharacterized protein</fullName>
    </submittedName>
</protein>
<keyword evidence="2" id="KW-1185">Reference proteome</keyword>
<evidence type="ECO:0000313" key="1">
    <source>
        <dbReference type="EMBL" id="KAJ3543636.1"/>
    </source>
</evidence>
<organism evidence="1 2">
    <name type="scientific">Fusarium decemcellulare</name>
    <dbReference type="NCBI Taxonomy" id="57161"/>
    <lineage>
        <taxon>Eukaryota</taxon>
        <taxon>Fungi</taxon>
        <taxon>Dikarya</taxon>
        <taxon>Ascomycota</taxon>
        <taxon>Pezizomycotina</taxon>
        <taxon>Sordariomycetes</taxon>
        <taxon>Hypocreomycetidae</taxon>
        <taxon>Hypocreales</taxon>
        <taxon>Nectriaceae</taxon>
        <taxon>Fusarium</taxon>
        <taxon>Fusarium decemcellulare species complex</taxon>
    </lineage>
</organism>